<evidence type="ECO:0000256" key="7">
    <source>
        <dbReference type="SAM" id="SignalP"/>
    </source>
</evidence>
<dbReference type="AlphaFoldDB" id="A0A974Y540"/>
<feature type="chain" id="PRO_5037584550" evidence="7">
    <location>
        <begin position="23"/>
        <end position="226"/>
    </location>
</feature>
<dbReference type="GO" id="GO:0009055">
    <property type="term" value="F:electron transfer activity"/>
    <property type="evidence" value="ECO:0007669"/>
    <property type="project" value="InterPro"/>
</dbReference>
<evidence type="ECO:0000256" key="6">
    <source>
        <dbReference type="PROSITE-ProRule" id="PRU00433"/>
    </source>
</evidence>
<reference evidence="9" key="1">
    <citation type="submission" date="2020-11" db="EMBL/GenBank/DDBJ databases">
        <title>Azospira restricta DSM 18626 genome sequence.</title>
        <authorList>
            <person name="Moe W.M."/>
        </authorList>
    </citation>
    <scope>NUCLEOTIDE SEQUENCE</scope>
    <source>
        <strain evidence="9">DSM 18626</strain>
    </source>
</reference>
<feature type="domain" description="Cytochrome c" evidence="8">
    <location>
        <begin position="136"/>
        <end position="217"/>
    </location>
</feature>
<dbReference type="GO" id="GO:0046872">
    <property type="term" value="F:metal ion binding"/>
    <property type="evidence" value="ECO:0007669"/>
    <property type="project" value="UniProtKB-KW"/>
</dbReference>
<keyword evidence="7" id="KW-0732">Signal</keyword>
<keyword evidence="2 6" id="KW-0349">Heme</keyword>
<dbReference type="KEGG" id="ares:IWH25_06805"/>
<accession>A0A974Y540</accession>
<dbReference type="SUPFAM" id="SSF46626">
    <property type="entry name" value="Cytochrome c"/>
    <property type="match status" value="2"/>
</dbReference>
<evidence type="ECO:0000256" key="4">
    <source>
        <dbReference type="ARBA" id="ARBA00022982"/>
    </source>
</evidence>
<evidence type="ECO:0000256" key="1">
    <source>
        <dbReference type="ARBA" id="ARBA00022448"/>
    </source>
</evidence>
<evidence type="ECO:0000313" key="9">
    <source>
        <dbReference type="EMBL" id="QRJ65044.1"/>
    </source>
</evidence>
<dbReference type="Pfam" id="PF00034">
    <property type="entry name" value="Cytochrom_C"/>
    <property type="match status" value="2"/>
</dbReference>
<feature type="signal peptide" evidence="7">
    <location>
        <begin position="1"/>
        <end position="22"/>
    </location>
</feature>
<dbReference type="PANTHER" id="PTHR33751:SF9">
    <property type="entry name" value="CYTOCHROME C4"/>
    <property type="match status" value="1"/>
</dbReference>
<proteinExistence type="predicted"/>
<name>A0A974Y540_9RHOO</name>
<dbReference type="Proteomes" id="UP000663444">
    <property type="component" value="Chromosome"/>
</dbReference>
<keyword evidence="1" id="KW-0813">Transport</keyword>
<dbReference type="RefSeq" id="WP_203388569.1">
    <property type="nucleotide sequence ID" value="NZ_CP064781.1"/>
</dbReference>
<keyword evidence="3 6" id="KW-0479">Metal-binding</keyword>
<gene>
    <name evidence="9" type="ORF">IWH25_06805</name>
</gene>
<evidence type="ECO:0000256" key="5">
    <source>
        <dbReference type="ARBA" id="ARBA00023004"/>
    </source>
</evidence>
<feature type="domain" description="Cytochrome c" evidence="8">
    <location>
        <begin position="23"/>
        <end position="104"/>
    </location>
</feature>
<dbReference type="InterPro" id="IPR036909">
    <property type="entry name" value="Cyt_c-like_dom_sf"/>
</dbReference>
<organism evidence="9 10">
    <name type="scientific">Azospira restricta</name>
    <dbReference type="NCBI Taxonomy" id="404405"/>
    <lineage>
        <taxon>Bacteria</taxon>
        <taxon>Pseudomonadati</taxon>
        <taxon>Pseudomonadota</taxon>
        <taxon>Betaproteobacteria</taxon>
        <taxon>Rhodocyclales</taxon>
        <taxon>Rhodocyclaceae</taxon>
        <taxon>Azospira</taxon>
    </lineage>
</organism>
<dbReference type="PANTHER" id="PTHR33751">
    <property type="entry name" value="CBB3-TYPE CYTOCHROME C OXIDASE SUBUNIT FIXP"/>
    <property type="match status" value="1"/>
</dbReference>
<evidence type="ECO:0000313" key="10">
    <source>
        <dbReference type="Proteomes" id="UP000663444"/>
    </source>
</evidence>
<dbReference type="EMBL" id="CP064781">
    <property type="protein sequence ID" value="QRJ65044.1"/>
    <property type="molecule type" value="Genomic_DNA"/>
</dbReference>
<keyword evidence="4" id="KW-0249">Electron transport</keyword>
<evidence type="ECO:0000256" key="3">
    <source>
        <dbReference type="ARBA" id="ARBA00022723"/>
    </source>
</evidence>
<dbReference type="PROSITE" id="PS51007">
    <property type="entry name" value="CYTC"/>
    <property type="match status" value="2"/>
</dbReference>
<evidence type="ECO:0000256" key="2">
    <source>
        <dbReference type="ARBA" id="ARBA00022617"/>
    </source>
</evidence>
<protein>
    <submittedName>
        <fullName evidence="9">C-type cytochrome</fullName>
    </submittedName>
</protein>
<evidence type="ECO:0000259" key="8">
    <source>
        <dbReference type="PROSITE" id="PS51007"/>
    </source>
</evidence>
<keyword evidence="10" id="KW-1185">Reference proteome</keyword>
<sequence>MKQIKRFIAISGACLLPLPAFALDLDKAKDIYGPCAACHGEFGAGGKKGEYPRIAGQQPKYIEAQLKSFQKRIRPNIPMIPYTEERELSHEDMKTVAEFLAQIELPTKMPTFRGDEDALTRLQMVEKVMIVPRVEGDIGKGGALYQKQCASCHGKQGQGKGMFPMVVGQYTNYLQKQITAFLKAERPHDEDSAREGVLFALQAQDIQDILAYLTTLQNPEADAARP</sequence>
<dbReference type="GO" id="GO:0020037">
    <property type="term" value="F:heme binding"/>
    <property type="evidence" value="ECO:0007669"/>
    <property type="project" value="InterPro"/>
</dbReference>
<keyword evidence="5 6" id="KW-0408">Iron</keyword>
<dbReference type="InterPro" id="IPR009056">
    <property type="entry name" value="Cyt_c-like_dom"/>
</dbReference>
<dbReference type="Gene3D" id="1.10.760.10">
    <property type="entry name" value="Cytochrome c-like domain"/>
    <property type="match status" value="2"/>
</dbReference>
<dbReference type="InterPro" id="IPR050597">
    <property type="entry name" value="Cytochrome_c_Oxidase_Subunit"/>
</dbReference>